<dbReference type="InterPro" id="IPR016066">
    <property type="entry name" value="A-D-PHexomutase_CS"/>
</dbReference>
<evidence type="ECO:0000256" key="2">
    <source>
        <dbReference type="ARBA" id="ARBA00004496"/>
    </source>
</evidence>
<evidence type="ECO:0000259" key="14">
    <source>
        <dbReference type="Pfam" id="PF02880"/>
    </source>
</evidence>
<dbReference type="InterPro" id="IPR005846">
    <property type="entry name" value="A-D-PHexomutase_a/b/a-III"/>
</dbReference>
<keyword evidence="4" id="KW-0963">Cytoplasm</keyword>
<accession>A0A1L2FV50</accession>
<evidence type="ECO:0000259" key="13">
    <source>
        <dbReference type="Pfam" id="PF02879"/>
    </source>
</evidence>
<keyword evidence="10" id="KW-0119">Carbohydrate metabolism</keyword>
<evidence type="ECO:0000256" key="5">
    <source>
        <dbReference type="ARBA" id="ARBA00022526"/>
    </source>
</evidence>
<dbReference type="InterPro" id="IPR016055">
    <property type="entry name" value="A-D-PHexomutase_a/b/a-I/II/III"/>
</dbReference>
<dbReference type="InterPro" id="IPR005841">
    <property type="entry name" value="Alpha-D-phosphohexomutase_SF"/>
</dbReference>
<dbReference type="GO" id="GO:0005737">
    <property type="term" value="C:cytoplasm"/>
    <property type="evidence" value="ECO:0007669"/>
    <property type="project" value="UniProtKB-SubCell"/>
</dbReference>
<evidence type="ECO:0000259" key="12">
    <source>
        <dbReference type="Pfam" id="PF02878"/>
    </source>
</evidence>
<reference evidence="15" key="1">
    <citation type="submission" date="2016-06" db="EMBL/GenBank/DDBJ databases">
        <title>A core phylogeny of Dictyostelia derived from 50 functionally divergent proteins retrieved from five existing and six newly sequenced genomes.</title>
        <authorList>
            <person name="Singh R."/>
            <person name="Schilde C."/>
            <person name="Gezzard T."/>
            <person name="Schaap P."/>
        </authorList>
    </citation>
    <scope>NUCLEOTIDE SEQUENCE</scope>
    <source>
        <strain evidence="15">FG12A</strain>
    </source>
</reference>
<dbReference type="SUPFAM" id="SSF55957">
    <property type="entry name" value="Phosphoglucomutase, C-terminal domain"/>
    <property type="match status" value="1"/>
</dbReference>
<comment type="similarity">
    <text evidence="3 11">Belongs to the phosphohexose mutase family.</text>
</comment>
<name>A0A1L2FV50_9MYCE</name>
<organism evidence="15">
    <name type="scientific">Acytostelium leptosomum</name>
    <dbReference type="NCBI Taxonomy" id="133408"/>
    <lineage>
        <taxon>Eukaryota</taxon>
        <taxon>Amoebozoa</taxon>
        <taxon>Evosea</taxon>
        <taxon>Eumycetozoa</taxon>
        <taxon>Dictyostelia</taxon>
        <taxon>Acytosteliales</taxon>
        <taxon>Acytosteliaceae</taxon>
        <taxon>Acytostelium</taxon>
    </lineage>
</organism>
<evidence type="ECO:0000256" key="10">
    <source>
        <dbReference type="ARBA" id="ARBA00023277"/>
    </source>
</evidence>
<dbReference type="GO" id="GO:0005634">
    <property type="term" value="C:nucleus"/>
    <property type="evidence" value="ECO:0007669"/>
    <property type="project" value="TreeGrafter"/>
</dbReference>
<dbReference type="Pfam" id="PF02878">
    <property type="entry name" value="PGM_PMM_I"/>
    <property type="match status" value="1"/>
</dbReference>
<evidence type="ECO:0000256" key="3">
    <source>
        <dbReference type="ARBA" id="ARBA00010231"/>
    </source>
</evidence>
<dbReference type="PROSITE" id="PS00710">
    <property type="entry name" value="PGM_PMM"/>
    <property type="match status" value="1"/>
</dbReference>
<feature type="domain" description="Alpha-D-phosphohexomutase alpha/beta/alpha" evidence="12">
    <location>
        <begin position="48"/>
        <end position="185"/>
    </location>
</feature>
<dbReference type="EMBL" id="KX539496">
    <property type="protein sequence ID" value="AOE43342.1"/>
    <property type="molecule type" value="Genomic_DNA"/>
</dbReference>
<protein>
    <submittedName>
        <fullName evidence="15">Phosphoglucomutase</fullName>
    </submittedName>
</protein>
<dbReference type="PRINTS" id="PR00509">
    <property type="entry name" value="PGMPMM"/>
</dbReference>
<dbReference type="InterPro" id="IPR005844">
    <property type="entry name" value="A-D-PHexomutase_a/b/a-I"/>
</dbReference>
<gene>
    <name evidence="15" type="primary">PgmB</name>
</gene>
<dbReference type="Gene3D" id="3.40.120.10">
    <property type="entry name" value="Alpha-D-Glucose-1,6-Bisphosphate, subunit A, domain 3"/>
    <property type="match status" value="3"/>
</dbReference>
<evidence type="ECO:0000256" key="1">
    <source>
        <dbReference type="ARBA" id="ARBA00001946"/>
    </source>
</evidence>
<feature type="domain" description="Alpha-D-phosphohexomutase alpha/beta/alpha" evidence="14">
    <location>
        <begin position="336"/>
        <end position="465"/>
    </location>
</feature>
<keyword evidence="7 11" id="KW-0479">Metal-binding</keyword>
<evidence type="ECO:0000256" key="8">
    <source>
        <dbReference type="ARBA" id="ARBA00022842"/>
    </source>
</evidence>
<dbReference type="Gene3D" id="3.30.310.50">
    <property type="entry name" value="Alpha-D-phosphohexomutase, C-terminal domain"/>
    <property type="match status" value="1"/>
</dbReference>
<proteinExistence type="inferred from homology"/>
<dbReference type="GO" id="GO:0000287">
    <property type="term" value="F:magnesium ion binding"/>
    <property type="evidence" value="ECO:0007669"/>
    <property type="project" value="InterPro"/>
</dbReference>
<dbReference type="GO" id="GO:0006006">
    <property type="term" value="P:glucose metabolic process"/>
    <property type="evidence" value="ECO:0007669"/>
    <property type="project" value="UniProtKB-KW"/>
</dbReference>
<dbReference type="InterPro" id="IPR036900">
    <property type="entry name" value="A-D-PHexomutase_C_sf"/>
</dbReference>
<keyword evidence="8 11" id="KW-0460">Magnesium</keyword>
<dbReference type="AlphaFoldDB" id="A0A1L2FV50"/>
<evidence type="ECO:0000256" key="4">
    <source>
        <dbReference type="ARBA" id="ARBA00022490"/>
    </source>
</evidence>
<dbReference type="SUPFAM" id="SSF53738">
    <property type="entry name" value="Phosphoglucomutase, first 3 domains"/>
    <property type="match status" value="3"/>
</dbReference>
<feature type="domain" description="Alpha-D-phosphohexomutase alpha/beta/alpha" evidence="13">
    <location>
        <begin position="222"/>
        <end position="325"/>
    </location>
</feature>
<evidence type="ECO:0000256" key="6">
    <source>
        <dbReference type="ARBA" id="ARBA00022553"/>
    </source>
</evidence>
<keyword evidence="6" id="KW-0597">Phosphoprotein</keyword>
<dbReference type="GO" id="GO:0008973">
    <property type="term" value="F:phosphopentomutase activity"/>
    <property type="evidence" value="ECO:0007669"/>
    <property type="project" value="TreeGrafter"/>
</dbReference>
<dbReference type="PANTHER" id="PTHR45745:SF1">
    <property type="entry name" value="PHOSPHOGLUCOMUTASE 2B-RELATED"/>
    <property type="match status" value="1"/>
</dbReference>
<dbReference type="CDD" id="cd05799">
    <property type="entry name" value="PGM2"/>
    <property type="match status" value="1"/>
</dbReference>
<sequence length="599" mass="67265">MASSERLQQLIQDWLKWDKNPTTLSEIQELVKKNDEKELRARLENRIAFGTAGMFLLGPMKAGFSCMNDLTVIQASQGLCIYVSDTIPNALNSGVVVGYDGRYNSKEFAKYTAATFLSKGYKVYLFSKVVPTPYVAFAVTELKAAIGVMITASHNPKDDNGYKVYWDNGCQINTPHDKGIAKQIQLNLEPWNVCAFFLDINANELLSGSSVVDPLDTIVNSYNSKITSYSVGNSGVKLANEKIVYTAMHGVGGEYTKLAFEAFKLPPFVPVPQQYTPDPAFPTVAFPNPEEGKGALKLSIETAEANGSRLILANDPDADRLAVAERNTNGTWKVFNGNEIGVLLADWAWQNARRAHPDTPANRYFMINTAVSSAMLKTMAKHEGYRCDETLTGFKWVGNQARKVIDEEKLNFLFAYEEAIGFMYGDVSLDKDGVRCAPIFAEMALSYYAQGHSCEDHLETLYKRYGYHISRNRYFFCYEPPKMVAIFDRIRNGRNFPTKCGRFEIERVRDLTVDYDDAYPDKKARLPVSTSTQMITFWFKNGGIATLRGSGTEPKLKYYVEMIGQDKQVVEKELAELVDAVIQQFLRPVENELTPPKDD</sequence>
<dbReference type="InterPro" id="IPR005845">
    <property type="entry name" value="A-D-PHexomutase_a/b/a-II"/>
</dbReference>
<evidence type="ECO:0000313" key="15">
    <source>
        <dbReference type="EMBL" id="AOE43342.1"/>
    </source>
</evidence>
<keyword evidence="5" id="KW-0313">Glucose metabolism</keyword>
<dbReference type="FunFam" id="3.40.120.10:FF:000035">
    <property type="entry name" value="Pgm3p"/>
    <property type="match status" value="1"/>
</dbReference>
<dbReference type="PANTHER" id="PTHR45745">
    <property type="entry name" value="PHOSPHOMANNOMUTASE 45A"/>
    <property type="match status" value="1"/>
</dbReference>
<keyword evidence="9" id="KW-0413">Isomerase</keyword>
<evidence type="ECO:0000256" key="7">
    <source>
        <dbReference type="ARBA" id="ARBA00022723"/>
    </source>
</evidence>
<comment type="cofactor">
    <cofactor evidence="1">
        <name>Mg(2+)</name>
        <dbReference type="ChEBI" id="CHEBI:18420"/>
    </cofactor>
</comment>
<comment type="subcellular location">
    <subcellularLocation>
        <location evidence="2">Cytoplasm</location>
    </subcellularLocation>
</comment>
<dbReference type="GO" id="GO:0006166">
    <property type="term" value="P:purine ribonucleoside salvage"/>
    <property type="evidence" value="ECO:0007669"/>
    <property type="project" value="TreeGrafter"/>
</dbReference>
<evidence type="ECO:0000256" key="11">
    <source>
        <dbReference type="RuleBase" id="RU004326"/>
    </source>
</evidence>
<evidence type="ECO:0000256" key="9">
    <source>
        <dbReference type="ARBA" id="ARBA00023235"/>
    </source>
</evidence>
<dbReference type="Pfam" id="PF02880">
    <property type="entry name" value="PGM_PMM_III"/>
    <property type="match status" value="1"/>
</dbReference>
<dbReference type="Pfam" id="PF02879">
    <property type="entry name" value="PGM_PMM_II"/>
    <property type="match status" value="1"/>
</dbReference>